<feature type="coiled-coil region" evidence="4">
    <location>
        <begin position="23"/>
        <end position="50"/>
    </location>
</feature>
<feature type="domain" description="Glycoside hydrolase family 3 N-terminal" evidence="6">
    <location>
        <begin position="56"/>
        <end position="376"/>
    </location>
</feature>
<evidence type="ECO:0000313" key="8">
    <source>
        <dbReference type="Proteomes" id="UP001056429"/>
    </source>
</evidence>
<evidence type="ECO:0000256" key="2">
    <source>
        <dbReference type="ARBA" id="ARBA00022801"/>
    </source>
</evidence>
<dbReference type="PROSITE" id="PS51257">
    <property type="entry name" value="PROKAR_LIPOPROTEIN"/>
    <property type="match status" value="1"/>
</dbReference>
<dbReference type="EMBL" id="JAGSOJ010000003">
    <property type="protein sequence ID" value="MCM1991004.1"/>
    <property type="molecule type" value="Genomic_DNA"/>
</dbReference>
<dbReference type="InterPro" id="IPR050226">
    <property type="entry name" value="NagZ_Beta-hexosaminidase"/>
</dbReference>
<dbReference type="InterPro" id="IPR017853">
    <property type="entry name" value="GH"/>
</dbReference>
<reference evidence="7" key="2">
    <citation type="submission" date="2021-04" db="EMBL/GenBank/DDBJ databases">
        <authorList>
            <person name="Dong X."/>
        </authorList>
    </citation>
    <scope>NUCLEOTIDE SEQUENCE</scope>
    <source>
        <strain evidence="7">ZWT</strain>
    </source>
</reference>
<keyword evidence="5" id="KW-0732">Signal</keyword>
<gene>
    <name evidence="7" type="primary">nagZ</name>
    <name evidence="7" type="ORF">KDK92_14830</name>
</gene>
<protein>
    <submittedName>
        <fullName evidence="7">Beta-N-acetylhexosaminidase</fullName>
        <ecNumber evidence="7">3.2.1.52</ecNumber>
    </submittedName>
</protein>
<name>A0A9J6P3U4_9CLOT</name>
<dbReference type="InterPro" id="IPR036962">
    <property type="entry name" value="Glyco_hydro_3_N_sf"/>
</dbReference>
<dbReference type="EC" id="3.2.1.52" evidence="7"/>
<sequence length="385" mass="43006">MKKILCYIILFSSVVFVSCNITENNNMKEREELEEKIEGEEKVEKDIIEEIMESMTLEEKVGQMIIGGFNGVSLSEENKNKILEKNLGGVILFNRNITDREQLIELNSQLKDLNNEIGLFISVDEEGGRVSRLPKGKIPIPPIYKIGQMGNPKICKDIGELVGEELRMYGFNMDFAPVLDIWSNKENKVIGDRAFGDNAEIVSKCGIEMIKGFKEKEIISVVKHFPGHGDTVLDSHKGLPVMEYGLEDLTKRELIPFVEAIKNEVDGIMVGHLMLPKVDSSGYPASLSKIFIEDILRKKLGYKGLIITDDLEMGAIKNNFGIKEASRKAVEAGVDILLVCHTEGNITGAVQSIVEGVRDGSISEERVEESVKRILKTKEKYGILD</sequence>
<keyword evidence="4" id="KW-0175">Coiled coil</keyword>
<dbReference type="GO" id="GO:0009254">
    <property type="term" value="P:peptidoglycan turnover"/>
    <property type="evidence" value="ECO:0007669"/>
    <property type="project" value="TreeGrafter"/>
</dbReference>
<dbReference type="AlphaFoldDB" id="A0A9J6P3U4"/>
<comment type="similarity">
    <text evidence="1">Belongs to the glycosyl hydrolase 3 family.</text>
</comment>
<accession>A0A9J6P3U4</accession>
<dbReference type="Proteomes" id="UP001056429">
    <property type="component" value="Unassembled WGS sequence"/>
</dbReference>
<dbReference type="PANTHER" id="PTHR30480">
    <property type="entry name" value="BETA-HEXOSAMINIDASE-RELATED"/>
    <property type="match status" value="1"/>
</dbReference>
<evidence type="ECO:0000256" key="1">
    <source>
        <dbReference type="ARBA" id="ARBA00005336"/>
    </source>
</evidence>
<dbReference type="GO" id="GO:0004563">
    <property type="term" value="F:beta-N-acetylhexosaminidase activity"/>
    <property type="evidence" value="ECO:0007669"/>
    <property type="project" value="UniProtKB-EC"/>
</dbReference>
<dbReference type="InterPro" id="IPR001764">
    <property type="entry name" value="Glyco_hydro_3_N"/>
</dbReference>
<feature type="signal peptide" evidence="5">
    <location>
        <begin position="1"/>
        <end position="17"/>
    </location>
</feature>
<organism evidence="7 8">
    <name type="scientific">Oceanirhabdus seepicola</name>
    <dbReference type="NCBI Taxonomy" id="2828781"/>
    <lineage>
        <taxon>Bacteria</taxon>
        <taxon>Bacillati</taxon>
        <taxon>Bacillota</taxon>
        <taxon>Clostridia</taxon>
        <taxon>Eubacteriales</taxon>
        <taxon>Clostridiaceae</taxon>
        <taxon>Oceanirhabdus</taxon>
    </lineage>
</organism>
<dbReference type="SUPFAM" id="SSF51445">
    <property type="entry name" value="(Trans)glycosidases"/>
    <property type="match status" value="1"/>
</dbReference>
<dbReference type="PANTHER" id="PTHR30480:SF16">
    <property type="entry name" value="GLYCOSIDE HYDROLASE FAMILY 3 DOMAIN PROTEIN"/>
    <property type="match status" value="1"/>
</dbReference>
<evidence type="ECO:0000313" key="7">
    <source>
        <dbReference type="EMBL" id="MCM1991004.1"/>
    </source>
</evidence>
<evidence type="ECO:0000259" key="6">
    <source>
        <dbReference type="Pfam" id="PF00933"/>
    </source>
</evidence>
<evidence type="ECO:0000256" key="4">
    <source>
        <dbReference type="SAM" id="Coils"/>
    </source>
</evidence>
<evidence type="ECO:0000256" key="5">
    <source>
        <dbReference type="SAM" id="SignalP"/>
    </source>
</evidence>
<proteinExistence type="inferred from homology"/>
<dbReference type="Pfam" id="PF00933">
    <property type="entry name" value="Glyco_hydro_3"/>
    <property type="match status" value="1"/>
</dbReference>
<keyword evidence="2 7" id="KW-0378">Hydrolase</keyword>
<dbReference type="Gene3D" id="3.20.20.300">
    <property type="entry name" value="Glycoside hydrolase, family 3, N-terminal domain"/>
    <property type="match status" value="1"/>
</dbReference>
<keyword evidence="3 7" id="KW-0326">Glycosidase</keyword>
<dbReference type="RefSeq" id="WP_250860114.1">
    <property type="nucleotide sequence ID" value="NZ_JAGSOJ010000003.1"/>
</dbReference>
<comment type="caution">
    <text evidence="7">The sequence shown here is derived from an EMBL/GenBank/DDBJ whole genome shotgun (WGS) entry which is preliminary data.</text>
</comment>
<dbReference type="GO" id="GO:0005975">
    <property type="term" value="P:carbohydrate metabolic process"/>
    <property type="evidence" value="ECO:0007669"/>
    <property type="project" value="InterPro"/>
</dbReference>
<evidence type="ECO:0000256" key="3">
    <source>
        <dbReference type="ARBA" id="ARBA00023295"/>
    </source>
</evidence>
<dbReference type="NCBIfam" id="NF003740">
    <property type="entry name" value="PRK05337.1"/>
    <property type="match status" value="1"/>
</dbReference>
<keyword evidence="8" id="KW-1185">Reference proteome</keyword>
<feature type="chain" id="PRO_5039934158" evidence="5">
    <location>
        <begin position="18"/>
        <end position="385"/>
    </location>
</feature>
<reference evidence="7" key="1">
    <citation type="journal article" date="2021" name="mSystems">
        <title>Bacteria and Archaea Synergistically Convert Glycine Betaine to Biogenic Methane in the Formosa Cold Seep of the South China Sea.</title>
        <authorList>
            <person name="Li L."/>
            <person name="Zhang W."/>
            <person name="Zhang S."/>
            <person name="Song L."/>
            <person name="Sun Q."/>
            <person name="Zhang H."/>
            <person name="Xiang H."/>
            <person name="Dong X."/>
        </authorList>
    </citation>
    <scope>NUCLEOTIDE SEQUENCE</scope>
    <source>
        <strain evidence="7">ZWT</strain>
    </source>
</reference>